<dbReference type="Proteomes" id="UP001171122">
    <property type="component" value="Unassembled WGS sequence"/>
</dbReference>
<proteinExistence type="predicted"/>
<gene>
    <name evidence="1" type="ORF">P8A28_11445</name>
</gene>
<dbReference type="AlphaFoldDB" id="A0AAW7B5N0"/>
<accession>A0AAW7B5N0</accession>
<organism evidence="1 2">
    <name type="scientific">Brucella inopinata</name>
    <dbReference type="NCBI Taxonomy" id="1218315"/>
    <lineage>
        <taxon>Bacteria</taxon>
        <taxon>Pseudomonadati</taxon>
        <taxon>Pseudomonadota</taxon>
        <taxon>Alphaproteobacteria</taxon>
        <taxon>Hyphomicrobiales</taxon>
        <taxon>Brucellaceae</taxon>
        <taxon>Brucella/Ochrobactrum group</taxon>
        <taxon>Brucella</taxon>
    </lineage>
</organism>
<dbReference type="RefSeq" id="WP_025200046.1">
    <property type="nucleotide sequence ID" value="NZ_JARQXC010000016.1"/>
</dbReference>
<evidence type="ECO:0000313" key="2">
    <source>
        <dbReference type="Proteomes" id="UP001171122"/>
    </source>
</evidence>
<comment type="caution">
    <text evidence="1">The sequence shown here is derived from an EMBL/GenBank/DDBJ whole genome shotgun (WGS) entry which is preliminary data.</text>
</comment>
<name>A0AAW7B5N0_9HYPH</name>
<reference evidence="1" key="1">
    <citation type="journal article" date="2023" name="Front. Microbiol.">
        <title>Isolation of Brucella inopinata from a White's tree frog (Litoria caerulea): pose exotic frogs a potential risk to human health?</title>
        <authorList>
            <person name="Scholz H.C."/>
            <person name="Heckers K.O."/>
            <person name="Appelt S."/>
            <person name="Geier-Doemling D."/>
            <person name="Schlegel P."/>
            <person name="Wattam A.R."/>
        </authorList>
    </citation>
    <scope>NUCLEOTIDE SEQUENCE</scope>
    <source>
        <strain evidence="1">FO700662</strain>
    </source>
</reference>
<sequence>MSKEITDAEIRRLDFYALETLTKSILALVISEKPEIEKQIATLFENSIYSFQFFDNPGEIKADAARQHMLERGHQWIASASNFARGKNMTDRST</sequence>
<protein>
    <submittedName>
        <fullName evidence="1">Uncharacterized protein</fullName>
    </submittedName>
</protein>
<evidence type="ECO:0000313" key="1">
    <source>
        <dbReference type="EMBL" id="MDL2333536.1"/>
    </source>
</evidence>
<keyword evidence="2" id="KW-1185">Reference proteome</keyword>
<dbReference type="EMBL" id="JARQXC010000016">
    <property type="protein sequence ID" value="MDL2333536.1"/>
    <property type="molecule type" value="Genomic_DNA"/>
</dbReference>